<feature type="region of interest" description="Disordered" evidence="5">
    <location>
        <begin position="276"/>
        <end position="380"/>
    </location>
</feature>
<dbReference type="GO" id="GO:0005783">
    <property type="term" value="C:endoplasmic reticulum"/>
    <property type="evidence" value="ECO:0007669"/>
    <property type="project" value="TreeGrafter"/>
</dbReference>
<feature type="domain" description="Phospholipid/glycerol acyltransferase" evidence="7">
    <location>
        <begin position="109"/>
        <end position="226"/>
    </location>
</feature>
<dbReference type="GO" id="GO:0016020">
    <property type="term" value="C:membrane"/>
    <property type="evidence" value="ECO:0007669"/>
    <property type="project" value="InterPro"/>
</dbReference>
<proteinExistence type="inferred from homology"/>
<feature type="compositionally biased region" description="Basic and acidic residues" evidence="5">
    <location>
        <begin position="293"/>
        <end position="321"/>
    </location>
</feature>
<keyword evidence="6" id="KW-0472">Membrane</keyword>
<keyword evidence="4" id="KW-0594">Phospholipid biosynthesis</keyword>
<evidence type="ECO:0000259" key="7">
    <source>
        <dbReference type="SMART" id="SM00563"/>
    </source>
</evidence>
<evidence type="ECO:0000256" key="3">
    <source>
        <dbReference type="ARBA" id="ARBA00023315"/>
    </source>
</evidence>
<comment type="domain">
    <text evidence="4">The HXXXXD motif is essential for acyltransferase activity and may constitute the binding site for the phosphate moiety of the glycerol-3-phosphate.</text>
</comment>
<feature type="transmembrane region" description="Helical" evidence="6">
    <location>
        <begin position="37"/>
        <end position="58"/>
    </location>
</feature>
<keyword evidence="4" id="KW-1208">Phospholipid metabolism</keyword>
<evidence type="ECO:0000256" key="4">
    <source>
        <dbReference type="RuleBase" id="RU361267"/>
    </source>
</evidence>
<dbReference type="SMART" id="SM00563">
    <property type="entry name" value="PlsC"/>
    <property type="match status" value="1"/>
</dbReference>
<evidence type="ECO:0000256" key="6">
    <source>
        <dbReference type="SAM" id="Phobius"/>
    </source>
</evidence>
<name>A0A1B9GQ40_9TREE</name>
<reference evidence="8 9" key="1">
    <citation type="submission" date="2013-07" db="EMBL/GenBank/DDBJ databases">
        <title>The Genome Sequence of Cryptococcus heveanensis BCC8398.</title>
        <authorList>
            <consortium name="The Broad Institute Genome Sequencing Platform"/>
            <person name="Cuomo C."/>
            <person name="Litvintseva A."/>
            <person name="Chen Y."/>
            <person name="Heitman J."/>
            <person name="Sun S."/>
            <person name="Springer D."/>
            <person name="Dromer F."/>
            <person name="Young S.K."/>
            <person name="Zeng Q."/>
            <person name="Gargeya S."/>
            <person name="Fitzgerald M."/>
            <person name="Abouelleil A."/>
            <person name="Alvarado L."/>
            <person name="Berlin A.M."/>
            <person name="Chapman S.B."/>
            <person name="Dewar J."/>
            <person name="Goldberg J."/>
            <person name="Griggs A."/>
            <person name="Gujja S."/>
            <person name="Hansen M."/>
            <person name="Howarth C."/>
            <person name="Imamovic A."/>
            <person name="Larimer J."/>
            <person name="McCowan C."/>
            <person name="Murphy C."/>
            <person name="Pearson M."/>
            <person name="Priest M."/>
            <person name="Roberts A."/>
            <person name="Saif S."/>
            <person name="Shea T."/>
            <person name="Sykes S."/>
            <person name="Wortman J."/>
            <person name="Nusbaum C."/>
            <person name="Birren B."/>
        </authorList>
    </citation>
    <scope>NUCLEOTIDE SEQUENCE [LARGE SCALE GENOMIC DNA]</scope>
    <source>
        <strain evidence="8 9">BCC8398</strain>
    </source>
</reference>
<feature type="compositionally biased region" description="Acidic residues" evidence="5">
    <location>
        <begin position="355"/>
        <end position="364"/>
    </location>
</feature>
<keyword evidence="2 4" id="KW-0808">Transferase</keyword>
<dbReference type="EMBL" id="KV700127">
    <property type="protein sequence ID" value="OCF33127.1"/>
    <property type="molecule type" value="Genomic_DNA"/>
</dbReference>
<comment type="similarity">
    <text evidence="1 4">Belongs to the 1-acyl-sn-glycerol-3-phosphate acyltransferase family.</text>
</comment>
<dbReference type="AlphaFoldDB" id="A0A1B9GQ40"/>
<keyword evidence="9" id="KW-1185">Reference proteome</keyword>
<dbReference type="PANTHER" id="PTHR10434">
    <property type="entry name" value="1-ACYL-SN-GLYCEROL-3-PHOSPHATE ACYLTRANSFERASE"/>
    <property type="match status" value="1"/>
</dbReference>
<dbReference type="Proteomes" id="UP000092666">
    <property type="component" value="Unassembled WGS sequence"/>
</dbReference>
<evidence type="ECO:0000256" key="5">
    <source>
        <dbReference type="SAM" id="MobiDB-lite"/>
    </source>
</evidence>
<accession>A0A1B9GQ40</accession>
<organism evidence="8 9">
    <name type="scientific">Kwoniella heveanensis BCC8398</name>
    <dbReference type="NCBI Taxonomy" id="1296120"/>
    <lineage>
        <taxon>Eukaryota</taxon>
        <taxon>Fungi</taxon>
        <taxon>Dikarya</taxon>
        <taxon>Basidiomycota</taxon>
        <taxon>Agaricomycotina</taxon>
        <taxon>Tremellomycetes</taxon>
        <taxon>Tremellales</taxon>
        <taxon>Cryptococcaceae</taxon>
        <taxon>Kwoniella</taxon>
    </lineage>
</organism>
<dbReference type="InterPro" id="IPR004552">
    <property type="entry name" value="AGP_acyltrans"/>
</dbReference>
<dbReference type="PANTHER" id="PTHR10434:SF11">
    <property type="entry name" value="1-ACYL-SN-GLYCEROL-3-PHOSPHATE ACYLTRANSFERASE"/>
    <property type="match status" value="1"/>
</dbReference>
<dbReference type="CDD" id="cd07989">
    <property type="entry name" value="LPLAT_AGPAT-like"/>
    <property type="match status" value="1"/>
</dbReference>
<keyword evidence="4" id="KW-0443">Lipid metabolism</keyword>
<dbReference type="GO" id="GO:0003841">
    <property type="term" value="F:1-acylglycerol-3-phosphate O-acyltransferase activity"/>
    <property type="evidence" value="ECO:0007669"/>
    <property type="project" value="UniProtKB-UniRule"/>
</dbReference>
<feature type="transmembrane region" description="Helical" evidence="6">
    <location>
        <begin position="6"/>
        <end position="25"/>
    </location>
</feature>
<feature type="compositionally biased region" description="Polar residues" evidence="5">
    <location>
        <begin position="327"/>
        <end position="354"/>
    </location>
</feature>
<dbReference type="NCBIfam" id="TIGR00530">
    <property type="entry name" value="AGP_acyltrn"/>
    <property type="match status" value="1"/>
</dbReference>
<protein>
    <recommendedName>
        <fullName evidence="4">1-acyl-sn-glycerol-3-phosphate acyltransferase</fullName>
        <ecNumber evidence="4">2.3.1.51</ecNumber>
    </recommendedName>
</protein>
<keyword evidence="6" id="KW-0812">Transmembrane</keyword>
<sequence>MPLGWLLKPLALASTIAFSTLGLLSTKYRRARFYFRLGLYVFTLGATSVWGVVVSLLASAAGQRLNINYLVARSFYLTCAPQVGVTFDVEGEEHLTGLMTAREGKHQSAVLVGNHQSFLDILYLGRIFPKRAAIMAKQELKWTPLLGQFMTLSGAVFVNRKSRKDAVAALEIAGQDMKKKGVSLWVFPEGTRSSSAEPALLPFKKGAFHLAVQAQVPIVPVVCENYHRLFDGRSRFESGKLKIRVLPPIPTAGLTADDVTSLTESTREMMLETLRDISAPGPSRKRIAASSPDKFDETEIEKTTEKEKHDDAIKVEPRPIHLDIGNGQKNQGVELTESQTEDLSSRTSRGSGNESTEDEMDDDAVLLKRPRAQAQEKIKG</sequence>
<comment type="catalytic activity">
    <reaction evidence="4">
        <text>a 1-acyl-sn-glycero-3-phosphate + an acyl-CoA = a 1,2-diacyl-sn-glycero-3-phosphate + CoA</text>
        <dbReference type="Rhea" id="RHEA:19709"/>
        <dbReference type="ChEBI" id="CHEBI:57287"/>
        <dbReference type="ChEBI" id="CHEBI:57970"/>
        <dbReference type="ChEBI" id="CHEBI:58342"/>
        <dbReference type="ChEBI" id="CHEBI:58608"/>
        <dbReference type="EC" id="2.3.1.51"/>
    </reaction>
</comment>
<evidence type="ECO:0000313" key="8">
    <source>
        <dbReference type="EMBL" id="OCF33127.1"/>
    </source>
</evidence>
<gene>
    <name evidence="8" type="ORF">I316_05172</name>
</gene>
<keyword evidence="6" id="KW-1133">Transmembrane helix</keyword>
<dbReference type="InterPro" id="IPR002123">
    <property type="entry name" value="Plipid/glycerol_acylTrfase"/>
</dbReference>
<reference evidence="9" key="2">
    <citation type="submission" date="2013-12" db="EMBL/GenBank/DDBJ databases">
        <title>Evolution of pathogenesis and genome organization in the Tremellales.</title>
        <authorList>
            <person name="Cuomo C."/>
            <person name="Litvintseva A."/>
            <person name="Heitman J."/>
            <person name="Chen Y."/>
            <person name="Sun S."/>
            <person name="Springer D."/>
            <person name="Dromer F."/>
            <person name="Young S."/>
            <person name="Zeng Q."/>
            <person name="Chapman S."/>
            <person name="Gujja S."/>
            <person name="Saif S."/>
            <person name="Birren B."/>
        </authorList>
    </citation>
    <scope>NUCLEOTIDE SEQUENCE [LARGE SCALE GENOMIC DNA]</scope>
    <source>
        <strain evidence="9">BCC8398</strain>
    </source>
</reference>
<keyword evidence="4" id="KW-0444">Lipid biosynthesis</keyword>
<dbReference type="EC" id="2.3.1.51" evidence="4"/>
<dbReference type="OrthoDB" id="202234at2759"/>
<dbReference type="STRING" id="1296120.A0A1B9GQ40"/>
<evidence type="ECO:0000256" key="1">
    <source>
        <dbReference type="ARBA" id="ARBA00008655"/>
    </source>
</evidence>
<evidence type="ECO:0000313" key="9">
    <source>
        <dbReference type="Proteomes" id="UP000092666"/>
    </source>
</evidence>
<dbReference type="Pfam" id="PF01553">
    <property type="entry name" value="Acyltransferase"/>
    <property type="match status" value="1"/>
</dbReference>
<keyword evidence="3 4" id="KW-0012">Acyltransferase</keyword>
<evidence type="ECO:0000256" key="2">
    <source>
        <dbReference type="ARBA" id="ARBA00022679"/>
    </source>
</evidence>
<dbReference type="SUPFAM" id="SSF69593">
    <property type="entry name" value="Glycerol-3-phosphate (1)-acyltransferase"/>
    <property type="match status" value="1"/>
</dbReference>
<dbReference type="GO" id="GO:0006654">
    <property type="term" value="P:phosphatidic acid biosynthetic process"/>
    <property type="evidence" value="ECO:0007669"/>
    <property type="project" value="TreeGrafter"/>
</dbReference>